<gene>
    <name evidence="2" type="ORF">AXG93_2085s1010</name>
</gene>
<sequence>MTATEDRGKVRVDFRDRLEASWIAFIEESRRVDELTADLKKKDQAHAVEVAAKMKALKECEAAKTSDQELIERLEAKCNEMRSQRSLAEEQFCEMEVKLLEAKEKN</sequence>
<dbReference type="AlphaFoldDB" id="A0A176VNY9"/>
<protein>
    <submittedName>
        <fullName evidence="2">Uncharacterized protein</fullName>
    </submittedName>
</protein>
<evidence type="ECO:0000256" key="1">
    <source>
        <dbReference type="SAM" id="Coils"/>
    </source>
</evidence>
<organism evidence="2 3">
    <name type="scientific">Marchantia polymorpha subsp. ruderalis</name>
    <dbReference type="NCBI Taxonomy" id="1480154"/>
    <lineage>
        <taxon>Eukaryota</taxon>
        <taxon>Viridiplantae</taxon>
        <taxon>Streptophyta</taxon>
        <taxon>Embryophyta</taxon>
        <taxon>Marchantiophyta</taxon>
        <taxon>Marchantiopsida</taxon>
        <taxon>Marchantiidae</taxon>
        <taxon>Marchantiales</taxon>
        <taxon>Marchantiaceae</taxon>
        <taxon>Marchantia</taxon>
    </lineage>
</organism>
<accession>A0A176VNY9</accession>
<keyword evidence="3" id="KW-1185">Reference proteome</keyword>
<dbReference type="EMBL" id="LVLJ01003405">
    <property type="protein sequence ID" value="OAE21536.1"/>
    <property type="molecule type" value="Genomic_DNA"/>
</dbReference>
<feature type="coiled-coil region" evidence="1">
    <location>
        <begin position="57"/>
        <end position="91"/>
    </location>
</feature>
<reference evidence="2" key="1">
    <citation type="submission" date="2016-03" db="EMBL/GenBank/DDBJ databases">
        <title>Mechanisms controlling the formation of the plant cell surface in tip-growing cells are functionally conserved among land plants.</title>
        <authorList>
            <person name="Honkanen S."/>
            <person name="Jones V.A."/>
            <person name="Morieri G."/>
            <person name="Champion C."/>
            <person name="Hetherington A.J."/>
            <person name="Kelly S."/>
            <person name="Saint-Marcoux D."/>
            <person name="Proust H."/>
            <person name="Prescott H."/>
            <person name="Dolan L."/>
        </authorList>
    </citation>
    <scope>NUCLEOTIDE SEQUENCE [LARGE SCALE GENOMIC DNA]</scope>
    <source>
        <tissue evidence="2">Whole gametophyte</tissue>
    </source>
</reference>
<keyword evidence="1" id="KW-0175">Coiled coil</keyword>
<evidence type="ECO:0000313" key="2">
    <source>
        <dbReference type="EMBL" id="OAE21536.1"/>
    </source>
</evidence>
<proteinExistence type="predicted"/>
<name>A0A176VNY9_MARPO</name>
<comment type="caution">
    <text evidence="2">The sequence shown here is derived from an EMBL/GenBank/DDBJ whole genome shotgun (WGS) entry which is preliminary data.</text>
</comment>
<dbReference type="Proteomes" id="UP000077202">
    <property type="component" value="Unassembled WGS sequence"/>
</dbReference>
<evidence type="ECO:0000313" key="3">
    <source>
        <dbReference type="Proteomes" id="UP000077202"/>
    </source>
</evidence>